<evidence type="ECO:0000313" key="3">
    <source>
        <dbReference type="EMBL" id="MCM2370650.1"/>
    </source>
</evidence>
<dbReference type="EMBL" id="JAMQBK010000024">
    <property type="protein sequence ID" value="MCM2370650.1"/>
    <property type="molecule type" value="Genomic_DNA"/>
</dbReference>
<comment type="caution">
    <text evidence="3">The sequence shown here is derived from an EMBL/GenBank/DDBJ whole genome shotgun (WGS) entry which is preliminary data.</text>
</comment>
<dbReference type="Gene3D" id="2.60.120.1390">
    <property type="match status" value="2"/>
</dbReference>
<dbReference type="InterPro" id="IPR021345">
    <property type="entry name" value="DUF2961"/>
</dbReference>
<evidence type="ECO:0000313" key="4">
    <source>
        <dbReference type="Proteomes" id="UP001202961"/>
    </source>
</evidence>
<feature type="region of interest" description="Disordered" evidence="1">
    <location>
        <begin position="529"/>
        <end position="551"/>
    </location>
</feature>
<feature type="signal peptide" evidence="2">
    <location>
        <begin position="1"/>
        <end position="24"/>
    </location>
</feature>
<keyword evidence="2" id="KW-0732">Signal</keyword>
<protein>
    <submittedName>
        <fullName evidence="3">DUF2961 domain-containing protein</fullName>
    </submittedName>
</protein>
<feature type="region of interest" description="Disordered" evidence="1">
    <location>
        <begin position="57"/>
        <end position="77"/>
    </location>
</feature>
<sequence>MRIITTVVCSLSAFAALSTCAVHAQESVSIVSLLKEMVDRDSVARFPETDFRLKQHSSYNRASKTPEEPKGWFTNQDYNPKRANTHNFIRIEENNGRKEWVLMDHQAPGAIVRTWMPWLNQKKPGTDITMRIYLDGSEEPAFEGNMLGLFDGTGLIPYPLAHPSLRSAVSFFPIPYAKSCKVTTDSKPFFFQFTFREYTEGTPIKTFTMADFDAAKELTEATGKQLLHPTAVGAGDPLKFSATLDDQAEQSLQLPAGVASVRELSVKLGDYSNPNITRLVVLKMEFDGKPTVWCPIGDFFGSGIGLNPVEGWYRTVSEDGTMSCRWVMPYQKGGKVSLLNLSGAPVDAELEVKTGDWKWDEDSMYFHAAWHGQYPVPTRPFSDWNYVTLKGKGVYVGDTLTIMNPVEKWWGEGDEKIWVDGEDFPSIFGTGTEDYYAYSWGGRSTDFYQHPFHAQPFANKYNKLNRKPESDDSRNAQGFSVETRSRALDTMPFGSSLQLDMEVWSGTDCDMGYQVGTYWYAYPETTSNRKPEPAEVLNVPPLPDGITGLEP</sequence>
<organism evidence="3 4">
    <name type="scientific">Aporhodopirellula aestuarii</name>
    <dbReference type="NCBI Taxonomy" id="2950107"/>
    <lineage>
        <taxon>Bacteria</taxon>
        <taxon>Pseudomonadati</taxon>
        <taxon>Planctomycetota</taxon>
        <taxon>Planctomycetia</taxon>
        <taxon>Pirellulales</taxon>
        <taxon>Pirellulaceae</taxon>
        <taxon>Aporhodopirellula</taxon>
    </lineage>
</organism>
<evidence type="ECO:0000256" key="2">
    <source>
        <dbReference type="SAM" id="SignalP"/>
    </source>
</evidence>
<name>A0ABT0U1C3_9BACT</name>
<dbReference type="Pfam" id="PF11175">
    <property type="entry name" value="DUF2961"/>
    <property type="match status" value="1"/>
</dbReference>
<keyword evidence="4" id="KW-1185">Reference proteome</keyword>
<gene>
    <name evidence="3" type="ORF">NB063_08535</name>
</gene>
<reference evidence="3 4" key="1">
    <citation type="journal article" date="2022" name="Syst. Appl. Microbiol.">
        <title>Rhodopirellula aestuarii sp. nov., a novel member of the genus Rhodopirellula isolated from brackish sediments collected in the Tagus River estuary, Portugal.</title>
        <authorList>
            <person name="Vitorino I.R."/>
            <person name="Klimek D."/>
            <person name="Calusinska M."/>
            <person name="Lobo-da-Cunha A."/>
            <person name="Vasconcelos V."/>
            <person name="Lage O.M."/>
        </authorList>
    </citation>
    <scope>NUCLEOTIDE SEQUENCE [LARGE SCALE GENOMIC DNA]</scope>
    <source>
        <strain evidence="3 4">ICT_H3.1</strain>
    </source>
</reference>
<feature type="chain" id="PRO_5045680703" evidence="2">
    <location>
        <begin position="25"/>
        <end position="551"/>
    </location>
</feature>
<dbReference type="RefSeq" id="WP_250928318.1">
    <property type="nucleotide sequence ID" value="NZ_JAMQBK010000024.1"/>
</dbReference>
<accession>A0ABT0U1C3</accession>
<evidence type="ECO:0000256" key="1">
    <source>
        <dbReference type="SAM" id="MobiDB-lite"/>
    </source>
</evidence>
<proteinExistence type="predicted"/>
<dbReference type="Proteomes" id="UP001202961">
    <property type="component" value="Unassembled WGS sequence"/>
</dbReference>